<evidence type="ECO:0000256" key="1">
    <source>
        <dbReference type="SAM" id="MobiDB-lite"/>
    </source>
</evidence>
<gene>
    <name evidence="2" type="ordered locus">Teth39_1723</name>
</gene>
<evidence type="ECO:0000313" key="3">
    <source>
        <dbReference type="Proteomes" id="UP000002156"/>
    </source>
</evidence>
<evidence type="ECO:0000313" key="2">
    <source>
        <dbReference type="EMBL" id="ABY95360.1"/>
    </source>
</evidence>
<organism evidence="2 3">
    <name type="scientific">Thermoanaerobacter pseudethanolicus (strain ATCC 33223 / 39E)</name>
    <name type="common">Clostridium thermohydrosulfuricum</name>
    <dbReference type="NCBI Taxonomy" id="340099"/>
    <lineage>
        <taxon>Bacteria</taxon>
        <taxon>Bacillati</taxon>
        <taxon>Bacillota</taxon>
        <taxon>Clostridia</taxon>
        <taxon>Thermoanaerobacterales</taxon>
        <taxon>Thermoanaerobacteraceae</taxon>
        <taxon>Thermoanaerobacter</taxon>
    </lineage>
</organism>
<dbReference type="KEGG" id="tpd:Teth39_1723"/>
<keyword evidence="3" id="KW-1185">Reference proteome</keyword>
<reference evidence="3" key="1">
    <citation type="submission" date="2008-01" db="EMBL/GenBank/DDBJ databases">
        <title>Complete sequence of Thermoanaerobacter pseudethanolicus 39E.</title>
        <authorList>
            <person name="Copeland A."/>
            <person name="Lucas S."/>
            <person name="Lapidus A."/>
            <person name="Barry K."/>
            <person name="Glavina del Rio T."/>
            <person name="Dalin E."/>
            <person name="Tice H."/>
            <person name="Pitluck S."/>
            <person name="Bruce D."/>
            <person name="Goodwin L."/>
            <person name="Saunders E."/>
            <person name="Brettin T."/>
            <person name="Detter J.C."/>
            <person name="Han C."/>
            <person name="Schmutz J."/>
            <person name="Larimer F."/>
            <person name="Land M."/>
            <person name="Hauser L."/>
            <person name="Kyrpides N."/>
            <person name="Lykidis A."/>
            <person name="Hemme C."/>
            <person name="Fields M.W."/>
            <person name="He Z."/>
            <person name="Zhou J."/>
            <person name="Richardson P."/>
        </authorList>
    </citation>
    <scope>NUCLEOTIDE SEQUENCE [LARGE SCALE GENOMIC DNA]</scope>
    <source>
        <strain evidence="3">ATCC 33223 / DSM 2355 / 39E</strain>
    </source>
</reference>
<sequence>MQKEILLKILAVELLIVAFVRFQVMGIEKEKNETTLSTGTDDKNKLSPPQEDKKSTIDLYEVVTKGKDFVGSLKPYLSKRDQYYVDIFSKMAEIIEIQKNLVNLSEEEIEALDKVEVDKIGILKAIKPYIAEDKKIVIDKFLKFFEALKNLQQKLEKYTKEGDKNNIFDKIVDIYEAIRPIIPEEKIEETDKIAKNIKLLEVLNKAEGIMNSMKEEKKQSQQATRDFHEERIAEEKEEKNEEIKEIEVEEKEEESDEKETQQQLPKGEKNLLPQGLSDQQLKVLDNLKSMLTKEQQQYMYNMINYLKQQGLVNLSNKEKEEESDFEKGE</sequence>
<accession>B0KBR5</accession>
<dbReference type="HOGENOM" id="CLU_857743_0_0_9"/>
<feature type="region of interest" description="Disordered" evidence="1">
    <location>
        <begin position="213"/>
        <end position="277"/>
    </location>
</feature>
<dbReference type="eggNOG" id="ENOG50301Z9">
    <property type="taxonomic scope" value="Bacteria"/>
</dbReference>
<proteinExistence type="predicted"/>
<name>B0KBR5_THEP3</name>
<feature type="compositionally biased region" description="Acidic residues" evidence="1">
    <location>
        <begin position="247"/>
        <end position="257"/>
    </location>
</feature>
<dbReference type="EMBL" id="CP000924">
    <property type="protein sequence ID" value="ABY95360.1"/>
    <property type="molecule type" value="Genomic_DNA"/>
</dbReference>
<protein>
    <submittedName>
        <fullName evidence="2">Uncharacterized protein</fullName>
    </submittedName>
</protein>
<dbReference type="RefSeq" id="WP_012269568.1">
    <property type="nucleotide sequence ID" value="NC_010321.1"/>
</dbReference>
<dbReference type="AlphaFoldDB" id="B0KBR5"/>
<feature type="compositionally biased region" description="Basic and acidic residues" evidence="1">
    <location>
        <begin position="213"/>
        <end position="246"/>
    </location>
</feature>
<dbReference type="STRING" id="340099.Teth39_1723"/>
<dbReference type="Proteomes" id="UP000002156">
    <property type="component" value="Chromosome"/>
</dbReference>